<accession>A0A8S5MQ48</accession>
<protein>
    <submittedName>
        <fullName evidence="5">N-6 DNA Methylase</fullName>
    </submittedName>
</protein>
<evidence type="ECO:0000313" key="5">
    <source>
        <dbReference type="EMBL" id="DAD84422.1"/>
    </source>
</evidence>
<keyword evidence="3" id="KW-0949">S-adenosyl-L-methionine</keyword>
<evidence type="ECO:0000256" key="3">
    <source>
        <dbReference type="ARBA" id="ARBA00022691"/>
    </source>
</evidence>
<keyword evidence="1 5" id="KW-0489">Methyltransferase</keyword>
<sequence length="201" mass="22315">MNTLRFSIAGKTNLSLWSSTVSDEQLILSRQRVKNFGEVFTPSKVVKEMCDLIQAECYDEKTTFFEPSCGTGNFLVEILSRKLSAIIADGDSDKETEEKFYMALGSIYGVDLQDDNVKQCQSRLQELAETMAYGVGLSLSKTVVSSILQSNIRCADALKDTVLFAKVSVNKTGVVLKYHAVNLQNGNSNYKFSVEVAVWHL</sequence>
<dbReference type="Pfam" id="PF02384">
    <property type="entry name" value="N6_Mtase"/>
    <property type="match status" value="1"/>
</dbReference>
<dbReference type="InterPro" id="IPR029063">
    <property type="entry name" value="SAM-dependent_MTases_sf"/>
</dbReference>
<reference evidence="5" key="1">
    <citation type="journal article" date="2021" name="Proc. Natl. Acad. Sci. U.S.A.">
        <title>A Catalog of Tens of Thousands of Viruses from Human Metagenomes Reveals Hidden Associations with Chronic Diseases.</title>
        <authorList>
            <person name="Tisza M.J."/>
            <person name="Buck C.B."/>
        </authorList>
    </citation>
    <scope>NUCLEOTIDE SEQUENCE</scope>
    <source>
        <strain evidence="5">CtUS21</strain>
    </source>
</reference>
<organism evidence="5">
    <name type="scientific">Podoviridae sp. ctUS21</name>
    <dbReference type="NCBI Taxonomy" id="2826557"/>
    <lineage>
        <taxon>Viruses</taxon>
        <taxon>Duplodnaviria</taxon>
        <taxon>Heunggongvirae</taxon>
        <taxon>Uroviricota</taxon>
        <taxon>Caudoviricetes</taxon>
    </lineage>
</organism>
<keyword evidence="2" id="KW-0808">Transferase</keyword>
<dbReference type="SUPFAM" id="SSF53335">
    <property type="entry name" value="S-adenosyl-L-methionine-dependent methyltransferases"/>
    <property type="match status" value="1"/>
</dbReference>
<dbReference type="PRINTS" id="PR00507">
    <property type="entry name" value="N12N6MTFRASE"/>
</dbReference>
<dbReference type="InterPro" id="IPR003356">
    <property type="entry name" value="DNA_methylase_A-5"/>
</dbReference>
<dbReference type="Gene3D" id="3.40.50.150">
    <property type="entry name" value="Vaccinia Virus protein VP39"/>
    <property type="match status" value="1"/>
</dbReference>
<feature type="domain" description="DNA methylase adenine-specific" evidence="4">
    <location>
        <begin position="30"/>
        <end position="93"/>
    </location>
</feature>
<proteinExistence type="predicted"/>
<dbReference type="GO" id="GO:0003677">
    <property type="term" value="F:DNA binding"/>
    <property type="evidence" value="ECO:0007669"/>
    <property type="project" value="InterPro"/>
</dbReference>
<dbReference type="PANTHER" id="PTHR33841:SF5">
    <property type="entry name" value="DNA METHYLASE (MODIFICATION METHYLASE) (METHYLTRANSFERASE)-RELATED"/>
    <property type="match status" value="1"/>
</dbReference>
<dbReference type="PANTHER" id="PTHR33841">
    <property type="entry name" value="DNA METHYLTRANSFERASE YEEA-RELATED"/>
    <property type="match status" value="1"/>
</dbReference>
<dbReference type="InterPro" id="IPR050953">
    <property type="entry name" value="N4_N6_ade-DNA_methylase"/>
</dbReference>
<dbReference type="GO" id="GO:0032259">
    <property type="term" value="P:methylation"/>
    <property type="evidence" value="ECO:0007669"/>
    <property type="project" value="UniProtKB-KW"/>
</dbReference>
<evidence type="ECO:0000256" key="2">
    <source>
        <dbReference type="ARBA" id="ARBA00022679"/>
    </source>
</evidence>
<evidence type="ECO:0000259" key="4">
    <source>
        <dbReference type="Pfam" id="PF02384"/>
    </source>
</evidence>
<dbReference type="EMBL" id="BK014959">
    <property type="protein sequence ID" value="DAD84422.1"/>
    <property type="molecule type" value="Genomic_DNA"/>
</dbReference>
<evidence type="ECO:0000256" key="1">
    <source>
        <dbReference type="ARBA" id="ARBA00022603"/>
    </source>
</evidence>
<dbReference type="GO" id="GO:0008170">
    <property type="term" value="F:N-methyltransferase activity"/>
    <property type="evidence" value="ECO:0007669"/>
    <property type="project" value="InterPro"/>
</dbReference>
<name>A0A8S5MQ48_9CAUD</name>